<accession>A0AAW0ATL7</accession>
<dbReference type="AlphaFoldDB" id="A0AAW0ATL7"/>
<proteinExistence type="predicted"/>
<protein>
    <submittedName>
        <fullName evidence="1">Uncharacterized protein</fullName>
    </submittedName>
</protein>
<dbReference type="Proteomes" id="UP001362999">
    <property type="component" value="Unassembled WGS sequence"/>
</dbReference>
<sequence>MAGTDIVRDYYGWCKYTAAWLKEQDVAPKWDKHSVAKVLKMPGNHPTRGVGRYTEDTVAGKPREFHLVDSPRFQGKFIREPREFHWEFVNFTQFNSRSWTK</sequence>
<gene>
    <name evidence="1" type="ORF">R3P38DRAFT_2786386</name>
</gene>
<evidence type="ECO:0000313" key="2">
    <source>
        <dbReference type="Proteomes" id="UP001362999"/>
    </source>
</evidence>
<evidence type="ECO:0000313" key="1">
    <source>
        <dbReference type="EMBL" id="KAK7015991.1"/>
    </source>
</evidence>
<organism evidence="1 2">
    <name type="scientific">Favolaschia claudopus</name>
    <dbReference type="NCBI Taxonomy" id="2862362"/>
    <lineage>
        <taxon>Eukaryota</taxon>
        <taxon>Fungi</taxon>
        <taxon>Dikarya</taxon>
        <taxon>Basidiomycota</taxon>
        <taxon>Agaricomycotina</taxon>
        <taxon>Agaricomycetes</taxon>
        <taxon>Agaricomycetidae</taxon>
        <taxon>Agaricales</taxon>
        <taxon>Marasmiineae</taxon>
        <taxon>Mycenaceae</taxon>
        <taxon>Favolaschia</taxon>
    </lineage>
</organism>
<comment type="caution">
    <text evidence="1">The sequence shown here is derived from an EMBL/GenBank/DDBJ whole genome shotgun (WGS) entry which is preliminary data.</text>
</comment>
<name>A0AAW0ATL7_9AGAR</name>
<dbReference type="EMBL" id="JAWWNJ010000052">
    <property type="protein sequence ID" value="KAK7015991.1"/>
    <property type="molecule type" value="Genomic_DNA"/>
</dbReference>
<keyword evidence="2" id="KW-1185">Reference proteome</keyword>
<reference evidence="1 2" key="1">
    <citation type="journal article" date="2024" name="J Genomics">
        <title>Draft genome sequencing and assembly of Favolaschia claudopus CIRM-BRFM 2984 isolated from oak limbs.</title>
        <authorList>
            <person name="Navarro D."/>
            <person name="Drula E."/>
            <person name="Chaduli D."/>
            <person name="Cazenave R."/>
            <person name="Ahrendt S."/>
            <person name="Wang J."/>
            <person name="Lipzen A."/>
            <person name="Daum C."/>
            <person name="Barry K."/>
            <person name="Grigoriev I.V."/>
            <person name="Favel A."/>
            <person name="Rosso M.N."/>
            <person name="Martin F."/>
        </authorList>
    </citation>
    <scope>NUCLEOTIDE SEQUENCE [LARGE SCALE GENOMIC DNA]</scope>
    <source>
        <strain evidence="1 2">CIRM-BRFM 2984</strain>
    </source>
</reference>